<keyword evidence="4 9" id="KW-0963">Cytoplasm</keyword>
<evidence type="ECO:0000256" key="5">
    <source>
        <dbReference type="ARBA" id="ARBA00022605"/>
    </source>
</evidence>
<dbReference type="FunFam" id="3.65.10.10:FF:000005">
    <property type="entry name" value="3-phosphoshikimate 1-carboxyvinyltransferase"/>
    <property type="match status" value="1"/>
</dbReference>
<evidence type="ECO:0000313" key="11">
    <source>
        <dbReference type="EMBL" id="MBO8434779.1"/>
    </source>
</evidence>
<feature type="domain" description="Enolpyruvate transferase" evidence="10">
    <location>
        <begin position="8"/>
        <end position="421"/>
    </location>
</feature>
<feature type="binding site" evidence="9">
    <location>
        <position position="93"/>
    </location>
    <ligand>
        <name>phosphoenolpyruvate</name>
        <dbReference type="ChEBI" id="CHEBI:58702"/>
    </ligand>
</feature>
<dbReference type="GO" id="GO:0003866">
    <property type="term" value="F:3-phosphoshikimate 1-carboxyvinyltransferase activity"/>
    <property type="evidence" value="ECO:0007669"/>
    <property type="project" value="UniProtKB-UniRule"/>
</dbReference>
<dbReference type="InterPro" id="IPR036968">
    <property type="entry name" value="Enolpyruvate_Tfrase_sf"/>
</dbReference>
<reference evidence="11" key="2">
    <citation type="journal article" date="2021" name="PeerJ">
        <title>Extensive microbial diversity within the chicken gut microbiome revealed by metagenomics and culture.</title>
        <authorList>
            <person name="Gilroy R."/>
            <person name="Ravi A."/>
            <person name="Getino M."/>
            <person name="Pursley I."/>
            <person name="Horton D.L."/>
            <person name="Alikhan N.F."/>
            <person name="Baker D."/>
            <person name="Gharbi K."/>
            <person name="Hall N."/>
            <person name="Watson M."/>
            <person name="Adriaenssens E.M."/>
            <person name="Foster-Nyarko E."/>
            <person name="Jarju S."/>
            <person name="Secka A."/>
            <person name="Antonio M."/>
            <person name="Oren A."/>
            <person name="Chaudhuri R.R."/>
            <person name="La Ragione R."/>
            <person name="Hildebrand F."/>
            <person name="Pallen M.J."/>
        </authorList>
    </citation>
    <scope>NUCLEOTIDE SEQUENCE</scope>
    <source>
        <strain evidence="11">F6-4510</strain>
    </source>
</reference>
<dbReference type="AlphaFoldDB" id="A0A9D9H3M5"/>
<dbReference type="GO" id="GO:0005737">
    <property type="term" value="C:cytoplasm"/>
    <property type="evidence" value="ECO:0007669"/>
    <property type="project" value="UniProtKB-SubCell"/>
</dbReference>
<feature type="binding site" evidence="9">
    <location>
        <position position="342"/>
    </location>
    <ligand>
        <name>3-phosphoshikimate</name>
        <dbReference type="ChEBI" id="CHEBI:145989"/>
    </ligand>
</feature>
<keyword evidence="5 9" id="KW-0028">Amino-acid biosynthesis</keyword>
<reference evidence="11" key="1">
    <citation type="submission" date="2020-10" db="EMBL/GenBank/DDBJ databases">
        <authorList>
            <person name="Gilroy R."/>
        </authorList>
    </citation>
    <scope>NUCLEOTIDE SEQUENCE</scope>
    <source>
        <strain evidence="11">F6-4510</strain>
    </source>
</reference>
<dbReference type="SUPFAM" id="SSF55205">
    <property type="entry name" value="EPT/RTPC-like"/>
    <property type="match status" value="1"/>
</dbReference>
<dbReference type="PIRSF" id="PIRSF000505">
    <property type="entry name" value="EPSPS"/>
    <property type="match status" value="1"/>
</dbReference>
<feature type="binding site" evidence="9">
    <location>
        <position position="167"/>
    </location>
    <ligand>
        <name>3-phosphoshikimate</name>
        <dbReference type="ChEBI" id="CHEBI:145989"/>
    </ligand>
</feature>
<dbReference type="Gene3D" id="3.65.10.10">
    <property type="entry name" value="Enolpyruvate transferase domain"/>
    <property type="match status" value="2"/>
</dbReference>
<organism evidence="11 12">
    <name type="scientific">Candidatus Fimicola merdigallinarum</name>
    <dbReference type="NCBI Taxonomy" id="2840819"/>
    <lineage>
        <taxon>Bacteria</taxon>
        <taxon>Bacillati</taxon>
        <taxon>Bacillota</taxon>
        <taxon>Clostridia</taxon>
        <taxon>Lachnospirales</taxon>
        <taxon>Lachnospiraceae</taxon>
        <taxon>Lachnospiraceae incertae sedis</taxon>
        <taxon>Candidatus Fimicola</taxon>
    </lineage>
</organism>
<dbReference type="InterPro" id="IPR013792">
    <property type="entry name" value="RNA3'P_cycl/enolpyr_Trfase_a/b"/>
</dbReference>
<feature type="binding site" evidence="9">
    <location>
        <position position="315"/>
    </location>
    <ligand>
        <name>3-phosphoshikimate</name>
        <dbReference type="ChEBI" id="CHEBI:145989"/>
    </ligand>
</feature>
<evidence type="ECO:0000256" key="8">
    <source>
        <dbReference type="ARBA" id="ARBA00044633"/>
    </source>
</evidence>
<dbReference type="NCBIfam" id="TIGR01356">
    <property type="entry name" value="aroA"/>
    <property type="match status" value="1"/>
</dbReference>
<keyword evidence="6 9" id="KW-0808">Transferase</keyword>
<sequence>MIREILPKNSLKGTFSVPGDKSISHRSIMLGSIASGKTDIYGFLMGADCLSTIDCFRKMGIDIDVSDEKVTVYGKGMNGLKAPTDTLDVGNSGTTMRLMTGILSAQKFNSKVTGDSSIQKRPMNRVSIPLKEMGAVFKGEKDGKLFAPFEVVGQNLKGIHYTLPVASAQVKSAIILAGLYADGETVITEPEKTRDHTEIMLNYLGADIKHVGNDIICKPVKELYGKTIHVPADISSAAYFMVAGLICENSHIVIENVGINPTRTGIITVLKNMGGNIEIKNERTVCGELVADIEVKSSKLKGTVIEGDLIPKLIDEIPVLAVAGTFAEGTTIVKNAEELKVKESNRIKTVKDELTKLGADIVETDDGMIINGVSELKGAETESHNDHRIAMSIAIAGLKASGKTTILNSECVDISFPKFYDYIEKL</sequence>
<dbReference type="PROSITE" id="PS00885">
    <property type="entry name" value="EPSP_SYNTHASE_2"/>
    <property type="match status" value="1"/>
</dbReference>
<keyword evidence="7 9" id="KW-0057">Aromatic amino acid biosynthesis</keyword>
<evidence type="ECO:0000259" key="10">
    <source>
        <dbReference type="Pfam" id="PF00275"/>
    </source>
</evidence>
<dbReference type="CDD" id="cd01556">
    <property type="entry name" value="EPSP_synthase"/>
    <property type="match status" value="1"/>
</dbReference>
<feature type="binding site" evidence="9">
    <location>
        <position position="26"/>
    </location>
    <ligand>
        <name>3-phosphoshikimate</name>
        <dbReference type="ChEBI" id="CHEBI:145989"/>
    </ligand>
</feature>
<dbReference type="Pfam" id="PF00275">
    <property type="entry name" value="EPSP_synthase"/>
    <property type="match status" value="1"/>
</dbReference>
<dbReference type="Proteomes" id="UP000823611">
    <property type="component" value="Unassembled WGS sequence"/>
</dbReference>
<evidence type="ECO:0000256" key="1">
    <source>
        <dbReference type="ARBA" id="ARBA00002174"/>
    </source>
</evidence>
<evidence type="ECO:0000256" key="3">
    <source>
        <dbReference type="ARBA" id="ARBA00009948"/>
    </source>
</evidence>
<comment type="caution">
    <text evidence="11">The sequence shown here is derived from an EMBL/GenBank/DDBJ whole genome shotgun (WGS) entry which is preliminary data.</text>
</comment>
<evidence type="ECO:0000256" key="4">
    <source>
        <dbReference type="ARBA" id="ARBA00022490"/>
    </source>
</evidence>
<comment type="caution">
    <text evidence="9">Lacks conserved residue(s) required for the propagation of feature annotation.</text>
</comment>
<feature type="binding site" evidence="9">
    <location>
        <position position="169"/>
    </location>
    <ligand>
        <name>3-phosphoshikimate</name>
        <dbReference type="ChEBI" id="CHEBI:145989"/>
    </ligand>
</feature>
<dbReference type="HAMAP" id="MF_00210">
    <property type="entry name" value="EPSP_synth"/>
    <property type="match status" value="1"/>
</dbReference>
<comment type="function">
    <text evidence="1 9">Catalyzes the transfer of the enolpyruvyl moiety of phosphoenolpyruvate (PEP) to the 5-hydroxyl of shikimate-3-phosphate (S3P) to produce enolpyruvyl shikimate-3-phosphate and inorganic phosphate.</text>
</comment>
<comment type="subcellular location">
    <subcellularLocation>
        <location evidence="9">Cytoplasm</location>
    </subcellularLocation>
</comment>
<dbReference type="PANTHER" id="PTHR21090:SF5">
    <property type="entry name" value="PENTAFUNCTIONAL AROM POLYPEPTIDE"/>
    <property type="match status" value="1"/>
</dbReference>
<comment type="similarity">
    <text evidence="3 9">Belongs to the EPSP synthase family.</text>
</comment>
<dbReference type="GO" id="GO:0009423">
    <property type="term" value="P:chorismate biosynthetic process"/>
    <property type="evidence" value="ECO:0007669"/>
    <property type="project" value="UniProtKB-UniRule"/>
</dbReference>
<comment type="pathway">
    <text evidence="2 9">Metabolic intermediate biosynthesis; chorismate biosynthesis; chorismate from D-erythrose 4-phosphate and phosphoenolpyruvate: step 6/7.</text>
</comment>
<dbReference type="EMBL" id="JADIMX010000106">
    <property type="protein sequence ID" value="MBO8434779.1"/>
    <property type="molecule type" value="Genomic_DNA"/>
</dbReference>
<comment type="catalytic activity">
    <reaction evidence="8">
        <text>3-phosphoshikimate + phosphoenolpyruvate = 5-O-(1-carboxyvinyl)-3-phosphoshikimate + phosphate</text>
        <dbReference type="Rhea" id="RHEA:21256"/>
        <dbReference type="ChEBI" id="CHEBI:43474"/>
        <dbReference type="ChEBI" id="CHEBI:57701"/>
        <dbReference type="ChEBI" id="CHEBI:58702"/>
        <dbReference type="ChEBI" id="CHEBI:145989"/>
        <dbReference type="EC" id="2.5.1.19"/>
    </reaction>
    <physiologicalReaction direction="left-to-right" evidence="8">
        <dbReference type="Rhea" id="RHEA:21257"/>
    </physiologicalReaction>
</comment>
<dbReference type="PANTHER" id="PTHR21090">
    <property type="entry name" value="AROM/DEHYDROQUINATE SYNTHASE"/>
    <property type="match status" value="1"/>
</dbReference>
<dbReference type="PROSITE" id="PS00104">
    <property type="entry name" value="EPSP_SYNTHASE_1"/>
    <property type="match status" value="1"/>
</dbReference>
<gene>
    <name evidence="9 11" type="primary">aroA</name>
    <name evidence="11" type="ORF">IAC55_05595</name>
</gene>
<evidence type="ECO:0000313" key="12">
    <source>
        <dbReference type="Proteomes" id="UP000823611"/>
    </source>
</evidence>
<dbReference type="InterPro" id="IPR006264">
    <property type="entry name" value="EPSP_synthase"/>
</dbReference>
<feature type="binding site" evidence="9">
    <location>
        <position position="22"/>
    </location>
    <ligand>
        <name>3-phosphoshikimate</name>
        <dbReference type="ChEBI" id="CHEBI:145989"/>
    </ligand>
</feature>
<accession>A0A9D9H3M5</accession>
<evidence type="ECO:0000256" key="2">
    <source>
        <dbReference type="ARBA" id="ARBA00004811"/>
    </source>
</evidence>
<dbReference type="GO" id="GO:0008652">
    <property type="term" value="P:amino acid biosynthetic process"/>
    <property type="evidence" value="ECO:0007669"/>
    <property type="project" value="UniProtKB-KW"/>
</dbReference>
<evidence type="ECO:0000256" key="9">
    <source>
        <dbReference type="HAMAP-Rule" id="MF_00210"/>
    </source>
</evidence>
<feature type="binding site" evidence="9">
    <location>
        <position position="21"/>
    </location>
    <ligand>
        <name>phosphoenolpyruvate</name>
        <dbReference type="ChEBI" id="CHEBI:58702"/>
    </ligand>
</feature>
<feature type="binding site" evidence="9">
    <location>
        <position position="346"/>
    </location>
    <ligand>
        <name>phosphoenolpyruvate</name>
        <dbReference type="ChEBI" id="CHEBI:58702"/>
    </ligand>
</feature>
<dbReference type="InterPro" id="IPR001986">
    <property type="entry name" value="Enolpyruvate_Tfrase_dom"/>
</dbReference>
<name>A0A9D9H3M5_9FIRM</name>
<feature type="active site" description="Proton acceptor" evidence="9">
    <location>
        <position position="315"/>
    </location>
</feature>
<proteinExistence type="inferred from homology"/>
<comment type="subunit">
    <text evidence="9">Monomer.</text>
</comment>
<dbReference type="EC" id="2.5.1.19" evidence="9"/>
<dbReference type="GO" id="GO:0009073">
    <property type="term" value="P:aromatic amino acid family biosynthetic process"/>
    <property type="evidence" value="ECO:0007669"/>
    <property type="project" value="UniProtKB-KW"/>
</dbReference>
<feature type="binding site" evidence="9">
    <location>
        <position position="21"/>
    </location>
    <ligand>
        <name>3-phosphoshikimate</name>
        <dbReference type="ChEBI" id="CHEBI:145989"/>
    </ligand>
</feature>
<feature type="binding site" evidence="9">
    <location>
        <position position="388"/>
    </location>
    <ligand>
        <name>phosphoenolpyruvate</name>
        <dbReference type="ChEBI" id="CHEBI:58702"/>
    </ligand>
</feature>
<feature type="binding site" evidence="9">
    <location>
        <position position="169"/>
    </location>
    <ligand>
        <name>phosphoenolpyruvate</name>
        <dbReference type="ChEBI" id="CHEBI:58702"/>
    </ligand>
</feature>
<protein>
    <recommendedName>
        <fullName evidence="9">3-phosphoshikimate 1-carboxyvinyltransferase</fullName>
        <ecNumber evidence="9">2.5.1.19</ecNumber>
    </recommendedName>
    <alternativeName>
        <fullName evidence="9">5-enolpyruvylshikimate-3-phosphate synthase</fullName>
        <shortName evidence="9">EPSP synthase</shortName>
        <shortName evidence="9">EPSPS</shortName>
    </alternativeName>
</protein>
<dbReference type="InterPro" id="IPR023193">
    <property type="entry name" value="EPSP_synthase_CS"/>
</dbReference>
<evidence type="ECO:0000256" key="7">
    <source>
        <dbReference type="ARBA" id="ARBA00023141"/>
    </source>
</evidence>
<evidence type="ECO:0000256" key="6">
    <source>
        <dbReference type="ARBA" id="ARBA00022679"/>
    </source>
</evidence>
<dbReference type="FunFam" id="3.65.10.10:FF:000006">
    <property type="entry name" value="3-phosphoshikimate 1-carboxyvinyltransferase"/>
    <property type="match status" value="1"/>
</dbReference>
<feature type="binding site" evidence="9">
    <location>
        <position position="121"/>
    </location>
    <ligand>
        <name>phosphoenolpyruvate</name>
        <dbReference type="ChEBI" id="CHEBI:58702"/>
    </ligand>
</feature>